<evidence type="ECO:0000313" key="3">
    <source>
        <dbReference type="Proteomes" id="UP000299102"/>
    </source>
</evidence>
<keyword evidence="3" id="KW-1185">Reference proteome</keyword>
<name>A0A4C2A0J2_EUMVA</name>
<dbReference type="EMBL" id="BGZK01002387">
    <property type="protein sequence ID" value="GBP93508.1"/>
    <property type="molecule type" value="Genomic_DNA"/>
</dbReference>
<protein>
    <submittedName>
        <fullName evidence="2">Uncharacterized protein</fullName>
    </submittedName>
</protein>
<organism evidence="2 3">
    <name type="scientific">Eumeta variegata</name>
    <name type="common">Bagworm moth</name>
    <name type="synonym">Eumeta japonica</name>
    <dbReference type="NCBI Taxonomy" id="151549"/>
    <lineage>
        <taxon>Eukaryota</taxon>
        <taxon>Metazoa</taxon>
        <taxon>Ecdysozoa</taxon>
        <taxon>Arthropoda</taxon>
        <taxon>Hexapoda</taxon>
        <taxon>Insecta</taxon>
        <taxon>Pterygota</taxon>
        <taxon>Neoptera</taxon>
        <taxon>Endopterygota</taxon>
        <taxon>Lepidoptera</taxon>
        <taxon>Glossata</taxon>
        <taxon>Ditrysia</taxon>
        <taxon>Tineoidea</taxon>
        <taxon>Psychidae</taxon>
        <taxon>Oiketicinae</taxon>
        <taxon>Eumeta</taxon>
    </lineage>
</organism>
<accession>A0A4C2A0J2</accession>
<reference evidence="2 3" key="1">
    <citation type="journal article" date="2019" name="Commun. Biol.">
        <title>The bagworm genome reveals a unique fibroin gene that provides high tensile strength.</title>
        <authorList>
            <person name="Kono N."/>
            <person name="Nakamura H."/>
            <person name="Ohtoshi R."/>
            <person name="Tomita M."/>
            <person name="Numata K."/>
            <person name="Arakawa K."/>
        </authorList>
    </citation>
    <scope>NUCLEOTIDE SEQUENCE [LARGE SCALE GENOMIC DNA]</scope>
</reference>
<evidence type="ECO:0000313" key="2">
    <source>
        <dbReference type="EMBL" id="GBP93508.1"/>
    </source>
</evidence>
<gene>
    <name evidence="2" type="ORF">EVAR_98260_1</name>
</gene>
<comment type="caution">
    <text evidence="2">The sequence shown here is derived from an EMBL/GenBank/DDBJ whole genome shotgun (WGS) entry which is preliminary data.</text>
</comment>
<sequence>MWRIRDTVHPPVLCNRIKPHGQLSWMPASSKRPSTREAVRRIPRAVSATSTMAAARSAPAPPPQTTLQHPLTIWVSHNYY</sequence>
<feature type="compositionally biased region" description="Low complexity" evidence="1">
    <location>
        <begin position="45"/>
        <end position="58"/>
    </location>
</feature>
<feature type="region of interest" description="Disordered" evidence="1">
    <location>
        <begin position="43"/>
        <end position="67"/>
    </location>
</feature>
<dbReference type="AlphaFoldDB" id="A0A4C2A0J2"/>
<proteinExistence type="predicted"/>
<evidence type="ECO:0000256" key="1">
    <source>
        <dbReference type="SAM" id="MobiDB-lite"/>
    </source>
</evidence>
<dbReference type="Proteomes" id="UP000299102">
    <property type="component" value="Unassembled WGS sequence"/>
</dbReference>